<keyword evidence="5" id="KW-1185">Reference proteome</keyword>
<dbReference type="EMBL" id="PYLZ01000005">
    <property type="protein sequence ID" value="PSW24407.1"/>
    <property type="molecule type" value="Genomic_DNA"/>
</dbReference>
<dbReference type="PANTHER" id="PTHR43673:SF10">
    <property type="entry name" value="NADH DEHYDROGENASE_NAD(P)H NITROREDUCTASE XCC3605-RELATED"/>
    <property type="match status" value="1"/>
</dbReference>
<evidence type="ECO:0000313" key="5">
    <source>
        <dbReference type="Proteomes" id="UP000240481"/>
    </source>
</evidence>
<accession>A0A2T3P739</accession>
<dbReference type="Gene3D" id="3.40.109.10">
    <property type="entry name" value="NADH Oxidase"/>
    <property type="match status" value="1"/>
</dbReference>
<dbReference type="RefSeq" id="WP_107302703.1">
    <property type="nucleotide sequence ID" value="NZ_AP024853.1"/>
</dbReference>
<evidence type="ECO:0000259" key="3">
    <source>
        <dbReference type="Pfam" id="PF00881"/>
    </source>
</evidence>
<dbReference type="Proteomes" id="UP000240481">
    <property type="component" value="Unassembled WGS sequence"/>
</dbReference>
<reference evidence="4 5" key="1">
    <citation type="submission" date="2018-01" db="EMBL/GenBank/DDBJ databases">
        <title>Whole genome sequencing of Histamine producing bacteria.</title>
        <authorList>
            <person name="Butler K."/>
        </authorList>
    </citation>
    <scope>NUCLEOTIDE SEQUENCE [LARGE SCALE GENOMIC DNA]</scope>
    <source>
        <strain evidence="4 5">DSM 24669</strain>
    </source>
</reference>
<evidence type="ECO:0000256" key="2">
    <source>
        <dbReference type="ARBA" id="ARBA00023002"/>
    </source>
</evidence>
<comment type="similarity">
    <text evidence="1">Belongs to the nitroreductase family.</text>
</comment>
<dbReference type="Pfam" id="PF00881">
    <property type="entry name" value="Nitroreductase"/>
    <property type="match status" value="1"/>
</dbReference>
<dbReference type="InterPro" id="IPR000415">
    <property type="entry name" value="Nitroreductase-like"/>
</dbReference>
<sequence>MTEQQPSFEQLVHSRRSVRKYDASASFDHQAVARSLELAALSPNSSNMQLWEFHRVVSQDKRAELSRICMGQNAAKTANELVAFVVTPYKWESRAKMNAKTVRDAFEGREDATSKRALKYYEKLIPFVYRNDRFGLYGLARKVLCAFLGRNKPMMREVSKADVRVCLHKSSALAAMTFMTAMRAEGYDTCPMEGFDSVRAKHLLNLPKGAEITMIIGCGKRAEDGIYSERHRVDNAEVIFEH</sequence>
<gene>
    <name evidence="4" type="ORF">C9I94_10205</name>
</gene>
<dbReference type="GO" id="GO:0016491">
    <property type="term" value="F:oxidoreductase activity"/>
    <property type="evidence" value="ECO:0007669"/>
    <property type="project" value="UniProtKB-KW"/>
</dbReference>
<dbReference type="InterPro" id="IPR029479">
    <property type="entry name" value="Nitroreductase"/>
</dbReference>
<comment type="caution">
    <text evidence="4">The sequence shown here is derived from an EMBL/GenBank/DDBJ whole genome shotgun (WGS) entry which is preliminary data.</text>
</comment>
<evidence type="ECO:0000313" key="4">
    <source>
        <dbReference type="EMBL" id="PSW24407.1"/>
    </source>
</evidence>
<evidence type="ECO:0000256" key="1">
    <source>
        <dbReference type="ARBA" id="ARBA00007118"/>
    </source>
</evidence>
<dbReference type="SUPFAM" id="SSF55469">
    <property type="entry name" value="FMN-dependent nitroreductase-like"/>
    <property type="match status" value="1"/>
</dbReference>
<organism evidence="4 5">
    <name type="scientific">Photobacterium swingsii</name>
    <dbReference type="NCBI Taxonomy" id="680026"/>
    <lineage>
        <taxon>Bacteria</taxon>
        <taxon>Pseudomonadati</taxon>
        <taxon>Pseudomonadota</taxon>
        <taxon>Gammaproteobacteria</taxon>
        <taxon>Vibrionales</taxon>
        <taxon>Vibrionaceae</taxon>
        <taxon>Photobacterium</taxon>
    </lineage>
</organism>
<dbReference type="OrthoDB" id="9809288at2"/>
<name>A0A2T3P739_9GAMM</name>
<dbReference type="PANTHER" id="PTHR43673">
    <property type="entry name" value="NAD(P)H NITROREDUCTASE YDGI-RELATED"/>
    <property type="match status" value="1"/>
</dbReference>
<keyword evidence="2" id="KW-0560">Oxidoreductase</keyword>
<dbReference type="AlphaFoldDB" id="A0A2T3P739"/>
<proteinExistence type="inferred from homology"/>
<feature type="domain" description="Nitroreductase" evidence="3">
    <location>
        <begin position="14"/>
        <end position="220"/>
    </location>
</feature>
<protein>
    <submittedName>
        <fullName evidence="4">Nitroreductase family protein</fullName>
    </submittedName>
</protein>